<name>A0A267EE60_9PLAT</name>
<dbReference type="Proteomes" id="UP000215902">
    <property type="component" value="Unassembled WGS sequence"/>
</dbReference>
<dbReference type="SUPFAM" id="SSF57716">
    <property type="entry name" value="Glucocorticoid receptor-like (DNA-binding domain)"/>
    <property type="match status" value="1"/>
</dbReference>
<evidence type="ECO:0000313" key="9">
    <source>
        <dbReference type="Proteomes" id="UP000215902"/>
    </source>
</evidence>
<dbReference type="STRING" id="282301.A0A267EE60"/>
<dbReference type="GO" id="GO:0008270">
    <property type="term" value="F:zinc ion binding"/>
    <property type="evidence" value="ECO:0007669"/>
    <property type="project" value="UniProtKB-KW"/>
</dbReference>
<evidence type="ECO:0000256" key="1">
    <source>
        <dbReference type="ARBA" id="ARBA00022723"/>
    </source>
</evidence>
<feature type="region of interest" description="Disordered" evidence="6">
    <location>
        <begin position="680"/>
        <end position="704"/>
    </location>
</feature>
<dbReference type="Pfam" id="PF21788">
    <property type="entry name" value="TNP-like_GBD"/>
    <property type="match status" value="1"/>
</dbReference>
<protein>
    <recommendedName>
        <fullName evidence="7">THAP-type domain-containing protein</fullName>
    </recommendedName>
</protein>
<feature type="domain" description="THAP-type" evidence="7">
    <location>
        <begin position="1"/>
        <end position="89"/>
    </location>
</feature>
<dbReference type="GO" id="GO:0003677">
    <property type="term" value="F:DNA binding"/>
    <property type="evidence" value="ECO:0007669"/>
    <property type="project" value="UniProtKB-UniRule"/>
</dbReference>
<evidence type="ECO:0000256" key="4">
    <source>
        <dbReference type="ARBA" id="ARBA00023125"/>
    </source>
</evidence>
<gene>
    <name evidence="8" type="ORF">BOX15_Mlig012677g2</name>
</gene>
<dbReference type="PANTHER" id="PTHR47577">
    <property type="entry name" value="THAP DOMAIN-CONTAINING PROTEIN 6"/>
    <property type="match status" value="1"/>
</dbReference>
<dbReference type="InterPro" id="IPR048365">
    <property type="entry name" value="TNP-like_RNaseH_N"/>
</dbReference>
<evidence type="ECO:0000256" key="5">
    <source>
        <dbReference type="PROSITE-ProRule" id="PRU00309"/>
    </source>
</evidence>
<keyword evidence="9" id="KW-1185">Reference proteome</keyword>
<dbReference type="InterPro" id="IPR006612">
    <property type="entry name" value="THAP_Znf"/>
</dbReference>
<accession>A0A267EE60</accession>
<dbReference type="AlphaFoldDB" id="A0A267EE60"/>
<evidence type="ECO:0000256" key="2">
    <source>
        <dbReference type="ARBA" id="ARBA00022771"/>
    </source>
</evidence>
<dbReference type="Gene3D" id="6.20.210.20">
    <property type="entry name" value="THAP domain"/>
    <property type="match status" value="1"/>
</dbReference>
<dbReference type="InterPro" id="IPR038441">
    <property type="entry name" value="THAP_Znf_sf"/>
</dbReference>
<dbReference type="Pfam" id="PF21787">
    <property type="entry name" value="TNP-like_RNaseH_N"/>
    <property type="match status" value="1"/>
</dbReference>
<evidence type="ECO:0000256" key="6">
    <source>
        <dbReference type="SAM" id="MobiDB-lite"/>
    </source>
</evidence>
<dbReference type="PROSITE" id="PS50950">
    <property type="entry name" value="ZF_THAP"/>
    <property type="match status" value="1"/>
</dbReference>
<reference evidence="8 9" key="1">
    <citation type="submission" date="2017-06" db="EMBL/GenBank/DDBJ databases">
        <title>A platform for efficient transgenesis in Macrostomum lignano, a flatworm model organism for stem cell research.</title>
        <authorList>
            <person name="Berezikov E."/>
        </authorList>
    </citation>
    <scope>NUCLEOTIDE SEQUENCE [LARGE SCALE GENOMIC DNA]</scope>
    <source>
        <strain evidence="8">DV1</strain>
        <tissue evidence="8">Whole organism</tissue>
    </source>
</reference>
<comment type="caution">
    <text evidence="8">The sequence shown here is derived from an EMBL/GenBank/DDBJ whole genome shotgun (WGS) entry which is preliminary data.</text>
</comment>
<dbReference type="PANTHER" id="PTHR47577:SF2">
    <property type="entry name" value="THAP DOMAIN CONTAINING 9"/>
    <property type="match status" value="1"/>
</dbReference>
<dbReference type="Pfam" id="PF05485">
    <property type="entry name" value="THAP"/>
    <property type="match status" value="1"/>
</dbReference>
<proteinExistence type="predicted"/>
<dbReference type="InterPro" id="IPR048366">
    <property type="entry name" value="TNP-like_GBD"/>
</dbReference>
<keyword evidence="3" id="KW-0862">Zinc</keyword>
<dbReference type="OrthoDB" id="2441813at2759"/>
<feature type="compositionally biased region" description="Polar residues" evidence="6">
    <location>
        <begin position="680"/>
        <end position="695"/>
    </location>
</feature>
<dbReference type="SMART" id="SM00980">
    <property type="entry name" value="THAP"/>
    <property type="match status" value="1"/>
</dbReference>
<organism evidence="8 9">
    <name type="scientific">Macrostomum lignano</name>
    <dbReference type="NCBI Taxonomy" id="282301"/>
    <lineage>
        <taxon>Eukaryota</taxon>
        <taxon>Metazoa</taxon>
        <taxon>Spiralia</taxon>
        <taxon>Lophotrochozoa</taxon>
        <taxon>Platyhelminthes</taxon>
        <taxon>Rhabditophora</taxon>
        <taxon>Macrostomorpha</taxon>
        <taxon>Macrostomida</taxon>
        <taxon>Macrostomidae</taxon>
        <taxon>Macrostomum</taxon>
    </lineage>
</organism>
<keyword evidence="1" id="KW-0479">Metal-binding</keyword>
<evidence type="ECO:0000313" key="8">
    <source>
        <dbReference type="EMBL" id="PAA59851.1"/>
    </source>
</evidence>
<evidence type="ECO:0000259" key="7">
    <source>
        <dbReference type="PROSITE" id="PS50950"/>
    </source>
</evidence>
<dbReference type="EMBL" id="NIVC01002221">
    <property type="protein sequence ID" value="PAA59851.1"/>
    <property type="molecule type" value="Genomic_DNA"/>
</dbReference>
<keyword evidence="4 5" id="KW-0238">DNA-binding</keyword>
<sequence length="780" mass="86372">MLSARRCCASGCTSSLTSLPEAGQPIRLHCFPSNDKVAQHWQQILELATIRKEKLRVCSLHFLSSAYNCPALRHSAGARLRWDALPDLELTMPRLSRYDLKPVVARSDEEADNTYPPQLERWDKDLVAVAMPHLSLSPPSTQSRNQCVAESAITAGHSKTLVQLRKTRQCVSRQRATIKRLQQQICKAKAIKFGSTTMRRMASNSRKLHFIAARGMRWSKDDLTAAIRLHHKSPAAYRMLRKDWQLPLPSESALKRRTCQFFKSPGVCSTTLMLLKQKLATGPEHQRIATLCFDGMSLSPSVRYDQHKDEVIGFDTSSSTENAQRVLKPITEAIVAVLRGVSANWKQAIAYYPVHRTLGQSGFAAAIENCLHASHDIGIRVIALVADQETTQWALLSRMVSPSAPFFRHPVSLKPVYVIVDIPHCLKNLRNALMKNDVAFDGHKLAKWQHVVDFFEADRSRSLRLASQLTDAHIALPLGQKMRVSIAAQVLSHSVASGMQTLVHHQEIEPSALQTAEFLQRVNDLFDMLNSAIVHDKGFKRPIFRESLAAQTNELRKAEAFLQSLRFLPKSGKPEKSTMKFKEAWRLSAASIRELSTALIDEESFDFVCTRSLTQDHVENLFSIIRGRNGFNEKPELAAFVGALRSVAASGLDRPDSAARNCEDDGCTAAVTANLSPATADTSCTSPSDFPTTNIAQQASQPSQPDPILAEATEYVGGFVLKTSRVLECCACKQVLTAAEPSGVHLKNKLFSHAVNGLTQPSAAALQAFSRLEASFLEKN</sequence>
<keyword evidence="2 5" id="KW-0863">Zinc-finger</keyword>
<evidence type="ECO:0000256" key="3">
    <source>
        <dbReference type="ARBA" id="ARBA00022833"/>
    </source>
</evidence>